<evidence type="ECO:0000313" key="1">
    <source>
        <dbReference type="EMBL" id="CAB4145907.1"/>
    </source>
</evidence>
<evidence type="ECO:0000313" key="4">
    <source>
        <dbReference type="EMBL" id="CAB4181102.1"/>
    </source>
</evidence>
<evidence type="ECO:0000313" key="3">
    <source>
        <dbReference type="EMBL" id="CAB4175881.1"/>
    </source>
</evidence>
<sequence length="87" mass="9444">MRLKLPPAFIRDCLDSDCDVGSYQGGHLIAAPEQLATLRDRAEYYVHPDGPDAVGDGGALKRSAASLLAALSKTEWVLVVSDRYLKK</sequence>
<dbReference type="EMBL" id="LR796460">
    <property type="protein sequence ID" value="CAB4145907.1"/>
    <property type="molecule type" value="Genomic_DNA"/>
</dbReference>
<dbReference type="EMBL" id="LR797018">
    <property type="protein sequence ID" value="CAB4181102.1"/>
    <property type="molecule type" value="Genomic_DNA"/>
</dbReference>
<gene>
    <name evidence="4" type="ORF">UFOVP1072_12</name>
    <name evidence="5" type="ORF">UFOVP1211_60</name>
    <name evidence="6" type="ORF">UFOVP1420_49</name>
    <name evidence="8" type="ORF">UFOVP1518_48</name>
    <name evidence="7" type="ORF">UFOVP1657_42</name>
    <name evidence="1" type="ORF">UFOVP475_61</name>
    <name evidence="2" type="ORF">UFOVP897_23</name>
    <name evidence="3" type="ORF">UFOVP984_61</name>
</gene>
<evidence type="ECO:0000313" key="7">
    <source>
        <dbReference type="EMBL" id="CAB4222288.1"/>
    </source>
</evidence>
<name>A0A6J5QC55_9CAUD</name>
<protein>
    <submittedName>
        <fullName evidence="4">Uncharacterized protein</fullName>
    </submittedName>
</protein>
<proteinExistence type="predicted"/>
<dbReference type="EMBL" id="LR797171">
    <property type="protein sequence ID" value="CAB4191620.1"/>
    <property type="molecule type" value="Genomic_DNA"/>
</dbReference>
<dbReference type="EMBL" id="LR796847">
    <property type="protein sequence ID" value="CAB4169402.1"/>
    <property type="molecule type" value="Genomic_DNA"/>
</dbReference>
<organism evidence="4">
    <name type="scientific">uncultured Caudovirales phage</name>
    <dbReference type="NCBI Taxonomy" id="2100421"/>
    <lineage>
        <taxon>Viruses</taxon>
        <taxon>Duplodnaviria</taxon>
        <taxon>Heunggongvirae</taxon>
        <taxon>Uroviricota</taxon>
        <taxon>Caudoviricetes</taxon>
        <taxon>Peduoviridae</taxon>
        <taxon>Maltschvirus</taxon>
        <taxon>Maltschvirus maltsch</taxon>
    </lineage>
</organism>
<dbReference type="EMBL" id="LR798369">
    <property type="protein sequence ID" value="CAB5227404.1"/>
    <property type="molecule type" value="Genomic_DNA"/>
</dbReference>
<evidence type="ECO:0000313" key="2">
    <source>
        <dbReference type="EMBL" id="CAB4169402.1"/>
    </source>
</evidence>
<accession>A0A6J5QC55</accession>
<evidence type="ECO:0000313" key="8">
    <source>
        <dbReference type="EMBL" id="CAB5227404.1"/>
    </source>
</evidence>
<reference evidence="4" key="1">
    <citation type="submission" date="2020-05" db="EMBL/GenBank/DDBJ databases">
        <authorList>
            <person name="Chiriac C."/>
            <person name="Salcher M."/>
            <person name="Ghai R."/>
            <person name="Kavagutti S V."/>
        </authorList>
    </citation>
    <scope>NUCLEOTIDE SEQUENCE</scope>
</reference>
<dbReference type="EMBL" id="LR797514">
    <property type="protein sequence ID" value="CAB4222288.1"/>
    <property type="molecule type" value="Genomic_DNA"/>
</dbReference>
<evidence type="ECO:0000313" key="5">
    <source>
        <dbReference type="EMBL" id="CAB4191620.1"/>
    </source>
</evidence>
<dbReference type="EMBL" id="LR797376">
    <property type="protein sequence ID" value="CAB4211882.1"/>
    <property type="molecule type" value="Genomic_DNA"/>
</dbReference>
<dbReference type="EMBL" id="LR796926">
    <property type="protein sequence ID" value="CAB4175881.1"/>
    <property type="molecule type" value="Genomic_DNA"/>
</dbReference>
<evidence type="ECO:0000313" key="6">
    <source>
        <dbReference type="EMBL" id="CAB4211882.1"/>
    </source>
</evidence>